<dbReference type="Proteomes" id="UP000887566">
    <property type="component" value="Unplaced"/>
</dbReference>
<sequence>MTTVQLVVVVFCFLAQEAAGIIVTPLAEEWRWNTDKNNWTWTALSTLIQDGGYTIIADHATTSTDESAKGKVLAG</sequence>
<keyword evidence="2" id="KW-1185">Reference proteome</keyword>
<protein>
    <submittedName>
        <fullName evidence="3">Uncharacterized protein</fullName>
    </submittedName>
</protein>
<evidence type="ECO:0000256" key="1">
    <source>
        <dbReference type="SAM" id="SignalP"/>
    </source>
</evidence>
<dbReference type="AlphaFoldDB" id="A0A914WKQ5"/>
<keyword evidence="1" id="KW-0732">Signal</keyword>
<evidence type="ECO:0000313" key="2">
    <source>
        <dbReference type="Proteomes" id="UP000887566"/>
    </source>
</evidence>
<accession>A0A914WKQ5</accession>
<reference evidence="3" key="1">
    <citation type="submission" date="2022-11" db="UniProtKB">
        <authorList>
            <consortium name="WormBaseParasite"/>
        </authorList>
    </citation>
    <scope>IDENTIFICATION</scope>
</reference>
<organism evidence="2 3">
    <name type="scientific">Plectus sambesii</name>
    <dbReference type="NCBI Taxonomy" id="2011161"/>
    <lineage>
        <taxon>Eukaryota</taxon>
        <taxon>Metazoa</taxon>
        <taxon>Ecdysozoa</taxon>
        <taxon>Nematoda</taxon>
        <taxon>Chromadorea</taxon>
        <taxon>Plectida</taxon>
        <taxon>Plectina</taxon>
        <taxon>Plectoidea</taxon>
        <taxon>Plectidae</taxon>
        <taxon>Plectus</taxon>
    </lineage>
</organism>
<evidence type="ECO:0000313" key="3">
    <source>
        <dbReference type="WBParaSite" id="PSAMB.scaffold4419size14696.g24264.t1"/>
    </source>
</evidence>
<feature type="signal peptide" evidence="1">
    <location>
        <begin position="1"/>
        <end position="20"/>
    </location>
</feature>
<feature type="chain" id="PRO_5037572511" evidence="1">
    <location>
        <begin position="21"/>
        <end position="75"/>
    </location>
</feature>
<name>A0A914WKQ5_9BILA</name>
<dbReference type="WBParaSite" id="PSAMB.scaffold4419size14696.g24264.t1">
    <property type="protein sequence ID" value="PSAMB.scaffold4419size14696.g24264.t1"/>
    <property type="gene ID" value="PSAMB.scaffold4419size14696.g24264"/>
</dbReference>
<proteinExistence type="predicted"/>